<keyword evidence="2" id="KW-1185">Reference proteome</keyword>
<organism evidence="1 2">
    <name type="scientific">Chryseobacterium sediminis</name>
    <dbReference type="NCBI Taxonomy" id="1679494"/>
    <lineage>
        <taxon>Bacteria</taxon>
        <taxon>Pseudomonadati</taxon>
        <taxon>Bacteroidota</taxon>
        <taxon>Flavobacteriia</taxon>
        <taxon>Flavobacteriales</taxon>
        <taxon>Weeksellaceae</taxon>
        <taxon>Chryseobacterium group</taxon>
        <taxon>Chryseobacterium</taxon>
    </lineage>
</organism>
<dbReference type="RefSeq" id="WP_184554531.1">
    <property type="nucleotide sequence ID" value="NZ_JACHKS010000001.1"/>
</dbReference>
<evidence type="ECO:0000313" key="1">
    <source>
        <dbReference type="EMBL" id="MBB6330597.1"/>
    </source>
</evidence>
<protein>
    <submittedName>
        <fullName evidence="1">Bacteriocin-like protein</fullName>
    </submittedName>
</protein>
<sequence length="82" mass="8918">MKNQHLNNGKKLNKKELKTIAGGKKICMYNGICAQYDLLCWEPQCQTGGPGGLTCTDIVGNCVVVSISCIEPKCRFETGIPL</sequence>
<evidence type="ECO:0000313" key="2">
    <source>
        <dbReference type="Proteomes" id="UP000587367"/>
    </source>
</evidence>
<dbReference type="EMBL" id="JACHKS010000001">
    <property type="protein sequence ID" value="MBB6330597.1"/>
    <property type="molecule type" value="Genomic_DNA"/>
</dbReference>
<gene>
    <name evidence="1" type="ORF">HNP24_001547</name>
</gene>
<accession>A0ABR6PY42</accession>
<reference evidence="1 2" key="1">
    <citation type="submission" date="2020-08" db="EMBL/GenBank/DDBJ databases">
        <title>Functional genomics of gut bacteria from endangered species of beetles.</title>
        <authorList>
            <person name="Carlos-Shanley C."/>
        </authorList>
    </citation>
    <scope>NUCLEOTIDE SEQUENCE [LARGE SCALE GENOMIC DNA]</scope>
    <source>
        <strain evidence="1 2">S00068</strain>
    </source>
</reference>
<name>A0ABR6PY42_9FLAO</name>
<proteinExistence type="predicted"/>
<dbReference type="Proteomes" id="UP000587367">
    <property type="component" value="Unassembled WGS sequence"/>
</dbReference>
<comment type="caution">
    <text evidence="1">The sequence shown here is derived from an EMBL/GenBank/DDBJ whole genome shotgun (WGS) entry which is preliminary data.</text>
</comment>